<feature type="coiled-coil region" evidence="7">
    <location>
        <begin position="318"/>
        <end position="345"/>
    </location>
</feature>
<sequence length="463" mass="50910">MITDAAAVIWVVFGTQFAWLGFEADLNLPGTNATAAYTLFSVFLIIGWLIALALKDTRDFRIIGVGWAEYKRIVDASFVLFGLVAIGAFLLQVDLARGFLLVSLPFGVVILITVRWLWRQWIHVQRRQGRYAAKALLVGSPASVAHIARELQREPWIGYHVVGACVPTGRIGGTIPGTEIPEMGSVDAVPQALEASGADTVIVTSTDELPAEKVKQISWGLEAGRQHLVLAPSLADVAGPRIHMRPVAGLPLIHVETPRFSAGQRFVKRSLDLVASAVGVLILSPLLLALALVVKLTSPGPVLFRQIRVGYHGREFTMLKFRSMVVDAEARLAELRERADAGNEVLFKMRDDPRVTRVGKFMRRYSLDELPQLINVIRGDMSLVGPRPPLPREVEQYADHVHRRFLVKPGITGLWQVSGRSALSWDDTVRLDLSYVDNWSLMGDLVILFKTGRAALAPGDTAA</sequence>
<dbReference type="NCBIfam" id="TIGR03025">
    <property type="entry name" value="EPS_sugtrans"/>
    <property type="match status" value="1"/>
</dbReference>
<accession>A0A917ID49</accession>
<keyword evidence="5 8" id="KW-1133">Transmembrane helix</keyword>
<dbReference type="PANTHER" id="PTHR30576">
    <property type="entry name" value="COLANIC BIOSYNTHESIS UDP-GLUCOSE LIPID CARRIER TRANSFERASE"/>
    <property type="match status" value="1"/>
</dbReference>
<feature type="transmembrane region" description="Helical" evidence="8">
    <location>
        <begin position="34"/>
        <end position="54"/>
    </location>
</feature>
<proteinExistence type="inferred from homology"/>
<evidence type="ECO:0000256" key="7">
    <source>
        <dbReference type="SAM" id="Coils"/>
    </source>
</evidence>
<evidence type="ECO:0000256" key="2">
    <source>
        <dbReference type="ARBA" id="ARBA00006464"/>
    </source>
</evidence>
<dbReference type="InterPro" id="IPR017475">
    <property type="entry name" value="EPS_sugar_tfrase"/>
</dbReference>
<reference evidence="10" key="2">
    <citation type="submission" date="2020-09" db="EMBL/GenBank/DDBJ databases">
        <authorList>
            <person name="Sun Q."/>
            <person name="Zhou Y."/>
        </authorList>
    </citation>
    <scope>NUCLEOTIDE SEQUENCE</scope>
    <source>
        <strain evidence="10">CGMCC 1.15794</strain>
    </source>
</reference>
<organism evidence="10 11">
    <name type="scientific">Microbacterium album</name>
    <dbReference type="NCBI Taxonomy" id="2053191"/>
    <lineage>
        <taxon>Bacteria</taxon>
        <taxon>Bacillati</taxon>
        <taxon>Actinomycetota</taxon>
        <taxon>Actinomycetes</taxon>
        <taxon>Micrococcales</taxon>
        <taxon>Microbacteriaceae</taxon>
        <taxon>Microbacterium</taxon>
    </lineage>
</organism>
<comment type="subcellular location">
    <subcellularLocation>
        <location evidence="1">Membrane</location>
        <topology evidence="1">Multi-pass membrane protein</topology>
    </subcellularLocation>
</comment>
<keyword evidence="6 8" id="KW-0472">Membrane</keyword>
<comment type="similarity">
    <text evidence="2">Belongs to the bacterial sugar transferase family.</text>
</comment>
<dbReference type="Pfam" id="PF02397">
    <property type="entry name" value="Bac_transf"/>
    <property type="match status" value="1"/>
</dbReference>
<dbReference type="AlphaFoldDB" id="A0A917ID49"/>
<evidence type="ECO:0000256" key="1">
    <source>
        <dbReference type="ARBA" id="ARBA00004141"/>
    </source>
</evidence>
<feature type="transmembrane region" description="Helical" evidence="8">
    <location>
        <begin position="99"/>
        <end position="118"/>
    </location>
</feature>
<evidence type="ECO:0000256" key="6">
    <source>
        <dbReference type="ARBA" id="ARBA00023136"/>
    </source>
</evidence>
<feature type="transmembrane region" description="Helical" evidence="8">
    <location>
        <begin position="273"/>
        <end position="294"/>
    </location>
</feature>
<dbReference type="PANTHER" id="PTHR30576:SF10">
    <property type="entry name" value="SLL5057 PROTEIN"/>
    <property type="match status" value="1"/>
</dbReference>
<evidence type="ECO:0000313" key="11">
    <source>
        <dbReference type="Proteomes" id="UP000657592"/>
    </source>
</evidence>
<evidence type="ECO:0000259" key="9">
    <source>
        <dbReference type="Pfam" id="PF02397"/>
    </source>
</evidence>
<name>A0A917ID49_9MICO</name>
<dbReference type="InterPro" id="IPR003362">
    <property type="entry name" value="Bact_transf"/>
</dbReference>
<evidence type="ECO:0000256" key="5">
    <source>
        <dbReference type="ARBA" id="ARBA00022989"/>
    </source>
</evidence>
<feature type="transmembrane region" description="Helical" evidence="8">
    <location>
        <begin position="74"/>
        <end position="93"/>
    </location>
</feature>
<dbReference type="Proteomes" id="UP000657592">
    <property type="component" value="Unassembled WGS sequence"/>
</dbReference>
<dbReference type="GO" id="GO:0016780">
    <property type="term" value="F:phosphotransferase activity, for other substituted phosphate groups"/>
    <property type="evidence" value="ECO:0007669"/>
    <property type="project" value="TreeGrafter"/>
</dbReference>
<evidence type="ECO:0000256" key="4">
    <source>
        <dbReference type="ARBA" id="ARBA00022692"/>
    </source>
</evidence>
<gene>
    <name evidence="10" type="ORF">GCM10010921_13510</name>
</gene>
<protein>
    <submittedName>
        <fullName evidence="10">Polyprenyl glycosylphosphotransferase</fullName>
    </submittedName>
</protein>
<keyword evidence="11" id="KW-1185">Reference proteome</keyword>
<dbReference type="Pfam" id="PF13727">
    <property type="entry name" value="CoA_binding_3"/>
    <property type="match status" value="1"/>
</dbReference>
<keyword evidence="4 8" id="KW-0812">Transmembrane</keyword>
<keyword evidence="7" id="KW-0175">Coiled coil</keyword>
<feature type="domain" description="Bacterial sugar transferase" evidence="9">
    <location>
        <begin position="268"/>
        <end position="455"/>
    </location>
</feature>
<evidence type="ECO:0000256" key="3">
    <source>
        <dbReference type="ARBA" id="ARBA00022679"/>
    </source>
</evidence>
<evidence type="ECO:0000313" key="10">
    <source>
        <dbReference type="EMBL" id="GGH41144.1"/>
    </source>
</evidence>
<keyword evidence="3" id="KW-0808">Transferase</keyword>
<reference evidence="10" key="1">
    <citation type="journal article" date="2014" name="Int. J. Syst. Evol. Microbiol.">
        <title>Complete genome sequence of Corynebacterium casei LMG S-19264T (=DSM 44701T), isolated from a smear-ripened cheese.</title>
        <authorList>
            <consortium name="US DOE Joint Genome Institute (JGI-PGF)"/>
            <person name="Walter F."/>
            <person name="Albersmeier A."/>
            <person name="Kalinowski J."/>
            <person name="Ruckert C."/>
        </authorList>
    </citation>
    <scope>NUCLEOTIDE SEQUENCE</scope>
    <source>
        <strain evidence="10">CGMCC 1.15794</strain>
    </source>
</reference>
<dbReference type="GO" id="GO:0016020">
    <property type="term" value="C:membrane"/>
    <property type="evidence" value="ECO:0007669"/>
    <property type="project" value="UniProtKB-SubCell"/>
</dbReference>
<comment type="caution">
    <text evidence="10">The sequence shown here is derived from an EMBL/GenBank/DDBJ whole genome shotgun (WGS) entry which is preliminary data.</text>
</comment>
<feature type="transmembrane region" description="Helical" evidence="8">
    <location>
        <begin position="5"/>
        <end position="22"/>
    </location>
</feature>
<dbReference type="EMBL" id="BMJY01000004">
    <property type="protein sequence ID" value="GGH41144.1"/>
    <property type="molecule type" value="Genomic_DNA"/>
</dbReference>
<evidence type="ECO:0000256" key="8">
    <source>
        <dbReference type="SAM" id="Phobius"/>
    </source>
</evidence>